<feature type="compositionally biased region" description="Basic residues" evidence="1">
    <location>
        <begin position="256"/>
        <end position="266"/>
    </location>
</feature>
<accession>A0ABP3V7Q7</accession>
<comment type="caution">
    <text evidence="2">The sequence shown here is derived from an EMBL/GenBank/DDBJ whole genome shotgun (WGS) entry which is preliminary data.</text>
</comment>
<gene>
    <name evidence="2" type="ORF">GCM10009107_23580</name>
</gene>
<reference evidence="3" key="1">
    <citation type="journal article" date="2019" name="Int. J. Syst. Evol. Microbiol.">
        <title>The Global Catalogue of Microorganisms (GCM) 10K type strain sequencing project: providing services to taxonomists for standard genome sequencing and annotation.</title>
        <authorList>
            <consortium name="The Broad Institute Genomics Platform"/>
            <consortium name="The Broad Institute Genome Sequencing Center for Infectious Disease"/>
            <person name="Wu L."/>
            <person name="Ma J."/>
        </authorList>
    </citation>
    <scope>NUCLEOTIDE SEQUENCE [LARGE SCALE GENOMIC DNA]</scope>
    <source>
        <strain evidence="3">JCM 15503</strain>
    </source>
</reference>
<evidence type="ECO:0008006" key="4">
    <source>
        <dbReference type="Google" id="ProtNLM"/>
    </source>
</evidence>
<dbReference type="Proteomes" id="UP001500279">
    <property type="component" value="Unassembled WGS sequence"/>
</dbReference>
<organism evidence="2 3">
    <name type="scientific">Ideonella azotifigens</name>
    <dbReference type="NCBI Taxonomy" id="513160"/>
    <lineage>
        <taxon>Bacteria</taxon>
        <taxon>Pseudomonadati</taxon>
        <taxon>Pseudomonadota</taxon>
        <taxon>Betaproteobacteria</taxon>
        <taxon>Burkholderiales</taxon>
        <taxon>Sphaerotilaceae</taxon>
        <taxon>Ideonella</taxon>
    </lineage>
</organism>
<dbReference type="RefSeq" id="WP_141287303.1">
    <property type="nucleotide sequence ID" value="NZ_BAAAEW010000013.1"/>
</dbReference>
<feature type="region of interest" description="Disordered" evidence="1">
    <location>
        <begin position="223"/>
        <end position="266"/>
    </location>
</feature>
<sequence>MSVLADAIKALDPTPNKTTQLTLSLNLLSELAENKALEFENDVFRSYLTAGTQENRTAPITMVMASHSEYRAYVKDDAGKIATEVSGAIKKFVSGGSEQIISGIADLVTTGLTAILGAGQATQQEMHSYYITVQSRALVRYDIMAWRRLVEAEGITSQIQSCMAVYASKASIDVASLDLNTFLLAYEDQLYKMGFSEKENIEYIDYAESVYNKLIGASRANAGSATRGPATLGTAKPVPSRPGELLFLPMMPTPQRTHRNSPGRRA</sequence>
<protein>
    <recommendedName>
        <fullName evidence="4">Minor capsid protein</fullName>
    </recommendedName>
</protein>
<evidence type="ECO:0000256" key="1">
    <source>
        <dbReference type="SAM" id="MobiDB-lite"/>
    </source>
</evidence>
<dbReference type="EMBL" id="BAAAEW010000013">
    <property type="protein sequence ID" value="GAA0751113.1"/>
    <property type="molecule type" value="Genomic_DNA"/>
</dbReference>
<proteinExistence type="predicted"/>
<keyword evidence="3" id="KW-1185">Reference proteome</keyword>
<evidence type="ECO:0000313" key="3">
    <source>
        <dbReference type="Proteomes" id="UP001500279"/>
    </source>
</evidence>
<name>A0ABP3V7Q7_9BURK</name>
<evidence type="ECO:0000313" key="2">
    <source>
        <dbReference type="EMBL" id="GAA0751113.1"/>
    </source>
</evidence>